<evidence type="ECO:0000313" key="7">
    <source>
        <dbReference type="EMBL" id="QRG08924.1"/>
    </source>
</evidence>
<keyword evidence="8" id="KW-1185">Reference proteome</keyword>
<name>A0A974PSH2_9HYPH</name>
<gene>
    <name evidence="7" type="ORF">EZH22_11995</name>
</gene>
<keyword evidence="7" id="KW-0255">Endonuclease</keyword>
<dbReference type="GO" id="GO:0016829">
    <property type="term" value="F:lyase activity"/>
    <property type="evidence" value="ECO:0007669"/>
    <property type="project" value="UniProtKB-KW"/>
</dbReference>
<evidence type="ECO:0000256" key="5">
    <source>
        <dbReference type="ARBA" id="ARBA00023268"/>
    </source>
</evidence>
<dbReference type="Proteomes" id="UP000596427">
    <property type="component" value="Chromosome"/>
</dbReference>
<protein>
    <submittedName>
        <fullName evidence="7">Endonuclease III domain-containing protein</fullName>
    </submittedName>
</protein>
<dbReference type="InterPro" id="IPR012092">
    <property type="entry name" value="DNA_glyclase/AP_lyase_Ogg"/>
</dbReference>
<accession>A0A974PSH2</accession>
<dbReference type="RefSeq" id="WP_203195840.1">
    <property type="nucleotide sequence ID" value="NZ_CP063362.1"/>
</dbReference>
<dbReference type="Gene3D" id="1.10.340.30">
    <property type="entry name" value="Hypothetical protein, domain 2"/>
    <property type="match status" value="1"/>
</dbReference>
<keyword evidence="4" id="KW-0456">Lyase</keyword>
<keyword evidence="7" id="KW-0540">Nuclease</keyword>
<proteinExistence type="predicted"/>
<evidence type="ECO:0000256" key="2">
    <source>
        <dbReference type="ARBA" id="ARBA00022801"/>
    </source>
</evidence>
<evidence type="ECO:0000256" key="3">
    <source>
        <dbReference type="ARBA" id="ARBA00023204"/>
    </source>
</evidence>
<dbReference type="GO" id="GO:0003906">
    <property type="term" value="F:DNA-(apurinic or apyrimidinic site) endonuclease activity"/>
    <property type="evidence" value="ECO:0007669"/>
    <property type="project" value="InterPro"/>
</dbReference>
<reference evidence="7 8" key="1">
    <citation type="submission" date="2020-10" db="EMBL/GenBank/DDBJ databases">
        <title>Degradation of 1,4-Dioxane by Xanthobacter sp. YN2, via a Novel Group-2 Soluble Di-Iron Monooxygenase.</title>
        <authorList>
            <person name="Ma F."/>
            <person name="Wang Y."/>
            <person name="Yang J."/>
            <person name="Guo H."/>
            <person name="Su D."/>
            <person name="Yu L."/>
        </authorList>
    </citation>
    <scope>NUCLEOTIDE SEQUENCE [LARGE SCALE GENOMIC DNA]</scope>
    <source>
        <strain evidence="7 8">YN2</strain>
    </source>
</reference>
<keyword evidence="1" id="KW-0227">DNA damage</keyword>
<dbReference type="AlphaFoldDB" id="A0A974PSH2"/>
<dbReference type="Gene3D" id="1.10.1670.10">
    <property type="entry name" value="Helix-hairpin-Helix base-excision DNA repair enzymes (C-terminal)"/>
    <property type="match status" value="1"/>
</dbReference>
<evidence type="ECO:0000256" key="4">
    <source>
        <dbReference type="ARBA" id="ARBA00023239"/>
    </source>
</evidence>
<dbReference type="KEGG" id="xdi:EZH22_11995"/>
<dbReference type="GO" id="GO:0006284">
    <property type="term" value="P:base-excision repair"/>
    <property type="evidence" value="ECO:0007669"/>
    <property type="project" value="InterPro"/>
</dbReference>
<dbReference type="EMBL" id="CP063362">
    <property type="protein sequence ID" value="QRG08924.1"/>
    <property type="molecule type" value="Genomic_DNA"/>
</dbReference>
<dbReference type="InterPro" id="IPR023170">
    <property type="entry name" value="HhH_base_excis_C"/>
</dbReference>
<evidence type="ECO:0000256" key="6">
    <source>
        <dbReference type="ARBA" id="ARBA00023295"/>
    </source>
</evidence>
<dbReference type="SUPFAM" id="SSF48150">
    <property type="entry name" value="DNA-glycosylase"/>
    <property type="match status" value="1"/>
</dbReference>
<evidence type="ECO:0000256" key="1">
    <source>
        <dbReference type="ARBA" id="ARBA00022763"/>
    </source>
</evidence>
<keyword evidence="6" id="KW-0326">Glycosidase</keyword>
<dbReference type="Pfam" id="PF22175">
    <property type="entry name" value="Ogg-HhH"/>
    <property type="match status" value="1"/>
</dbReference>
<keyword evidence="5" id="KW-0511">Multifunctional enzyme</keyword>
<dbReference type="InterPro" id="IPR003265">
    <property type="entry name" value="HhH-GPD_domain"/>
</dbReference>
<keyword evidence="3" id="KW-0234">DNA repair</keyword>
<evidence type="ECO:0000313" key="8">
    <source>
        <dbReference type="Proteomes" id="UP000596427"/>
    </source>
</evidence>
<keyword evidence="2" id="KW-0378">Hydrolase</keyword>
<organism evidence="7 8">
    <name type="scientific">Xanthobacter dioxanivorans</name>
    <dbReference type="NCBI Taxonomy" id="2528964"/>
    <lineage>
        <taxon>Bacteria</taxon>
        <taxon>Pseudomonadati</taxon>
        <taxon>Pseudomonadota</taxon>
        <taxon>Alphaproteobacteria</taxon>
        <taxon>Hyphomicrobiales</taxon>
        <taxon>Xanthobacteraceae</taxon>
        <taxon>Xanthobacter</taxon>
    </lineage>
</organism>
<dbReference type="InterPro" id="IPR011257">
    <property type="entry name" value="DNA_glycosylase"/>
</dbReference>
<dbReference type="CDD" id="cd00056">
    <property type="entry name" value="ENDO3c"/>
    <property type="match status" value="1"/>
</dbReference>
<dbReference type="GO" id="GO:0016799">
    <property type="term" value="F:hydrolase activity, hydrolyzing N-glycosyl compounds"/>
    <property type="evidence" value="ECO:0007669"/>
    <property type="project" value="InterPro"/>
</dbReference>
<sequence>MHTSGTSSQRILSLSGDRLHSLDLPAADEIVDGWNFRWGEADTPMTPAYWAAQAWMWALDAPNHYRLGNTLEEELLACMLGGYGIPAEVGLAAYERLRETLHASPDALTDHESVMEALSTPLTVGGRIVRYRFAKQKAGYVTAAFRALSEIDRSLADAALRDELMTLRGIGPKTASWVVRNLRQSDEVAILDVHIHRAGRSLGIFEPNLTAERHYLALEAAYLRFARAIRTAPSILDSVMWNTMRQLPGRTAGRRLEKSHSQLPTQLSLAI</sequence>